<evidence type="ECO:0000256" key="2">
    <source>
        <dbReference type="PROSITE-ProRule" id="PRU00335"/>
    </source>
</evidence>
<dbReference type="InterPro" id="IPR050109">
    <property type="entry name" value="HTH-type_TetR-like_transc_reg"/>
</dbReference>
<dbReference type="SUPFAM" id="SSF46689">
    <property type="entry name" value="Homeodomain-like"/>
    <property type="match status" value="1"/>
</dbReference>
<dbReference type="Gene3D" id="1.10.357.10">
    <property type="entry name" value="Tetracycline Repressor, domain 2"/>
    <property type="match status" value="1"/>
</dbReference>
<reference evidence="5 6" key="1">
    <citation type="submission" date="2021-04" db="EMBL/GenBank/DDBJ databases">
        <title>Whole-genome sequencing of Saccharopolyspora endophytica KCTC 19397.</title>
        <authorList>
            <person name="Ay H."/>
            <person name="Saygin H."/>
            <person name="Sahin N."/>
        </authorList>
    </citation>
    <scope>NUCLEOTIDE SEQUENCE [LARGE SCALE GENOMIC DNA]</scope>
    <source>
        <strain evidence="5 6">KCTC 19397</strain>
    </source>
</reference>
<name>A0ABS5DCY4_9PSEU</name>
<dbReference type="Proteomes" id="UP000674084">
    <property type="component" value="Unassembled WGS sequence"/>
</dbReference>
<accession>A0ABS5DCY4</accession>
<comment type="caution">
    <text evidence="5">The sequence shown here is derived from an EMBL/GenBank/DDBJ whole genome shotgun (WGS) entry which is preliminary data.</text>
</comment>
<feature type="region of interest" description="Disordered" evidence="3">
    <location>
        <begin position="1"/>
        <end position="38"/>
    </location>
</feature>
<feature type="compositionally biased region" description="Low complexity" evidence="3">
    <location>
        <begin position="16"/>
        <end position="29"/>
    </location>
</feature>
<dbReference type="PANTHER" id="PTHR30055">
    <property type="entry name" value="HTH-TYPE TRANSCRIPTIONAL REGULATOR RUTR"/>
    <property type="match status" value="1"/>
</dbReference>
<dbReference type="SUPFAM" id="SSF48498">
    <property type="entry name" value="Tetracyclin repressor-like, C-terminal domain"/>
    <property type="match status" value="1"/>
</dbReference>
<evidence type="ECO:0000313" key="6">
    <source>
        <dbReference type="Proteomes" id="UP000674084"/>
    </source>
</evidence>
<feature type="DNA-binding region" description="H-T-H motif" evidence="2">
    <location>
        <begin position="57"/>
        <end position="76"/>
    </location>
</feature>
<dbReference type="PANTHER" id="PTHR30055:SF209">
    <property type="entry name" value="POSSIBLE TRANSCRIPTIONAL REGULATORY PROTEIN (PROBABLY TETR-FAMILY)"/>
    <property type="match status" value="1"/>
</dbReference>
<keyword evidence="1 2" id="KW-0238">DNA-binding</keyword>
<dbReference type="Pfam" id="PF00440">
    <property type="entry name" value="TetR_N"/>
    <property type="match status" value="1"/>
</dbReference>
<dbReference type="InterPro" id="IPR009057">
    <property type="entry name" value="Homeodomain-like_sf"/>
</dbReference>
<dbReference type="EMBL" id="JAGPXE010000003">
    <property type="protein sequence ID" value="MBQ0924141.1"/>
    <property type="molecule type" value="Genomic_DNA"/>
</dbReference>
<evidence type="ECO:0000313" key="5">
    <source>
        <dbReference type="EMBL" id="MBQ0924141.1"/>
    </source>
</evidence>
<keyword evidence="6" id="KW-1185">Reference proteome</keyword>
<dbReference type="InterPro" id="IPR036271">
    <property type="entry name" value="Tet_transcr_reg_TetR-rel_C_sf"/>
</dbReference>
<dbReference type="InterPro" id="IPR001647">
    <property type="entry name" value="HTH_TetR"/>
</dbReference>
<feature type="domain" description="HTH tetR-type" evidence="4">
    <location>
        <begin position="34"/>
        <end position="94"/>
    </location>
</feature>
<sequence>MRETARGTTTSPQPLRCTARTPASARTARSGCRPTPCPAASRPAGRLLAEGGHEAVSTRAVSAAAGVQAPTIYRLFGDKQGLLDAVTSEAFRIYLDGKAQLHRTDDPVADLRHGWDLHLAFGLAHPALYALMYGAPRTGSPPPAALQAEQVLAEHVHRIAEAVITAITTDAPATSDPGPIAAALALAANLPEDTALSTNEKAMLGEWLDRIAHPTGP</sequence>
<evidence type="ECO:0000256" key="1">
    <source>
        <dbReference type="ARBA" id="ARBA00023125"/>
    </source>
</evidence>
<evidence type="ECO:0000256" key="3">
    <source>
        <dbReference type="SAM" id="MobiDB-lite"/>
    </source>
</evidence>
<protein>
    <submittedName>
        <fullName evidence="5">TetR/AcrR family transcriptional regulator</fullName>
    </submittedName>
</protein>
<gene>
    <name evidence="5" type="ORF">KBO27_09325</name>
</gene>
<organism evidence="5 6">
    <name type="scientific">Saccharopolyspora endophytica</name>
    <dbReference type="NCBI Taxonomy" id="543886"/>
    <lineage>
        <taxon>Bacteria</taxon>
        <taxon>Bacillati</taxon>
        <taxon>Actinomycetota</taxon>
        <taxon>Actinomycetes</taxon>
        <taxon>Pseudonocardiales</taxon>
        <taxon>Pseudonocardiaceae</taxon>
        <taxon>Saccharopolyspora</taxon>
    </lineage>
</organism>
<dbReference type="PROSITE" id="PS50977">
    <property type="entry name" value="HTH_TETR_2"/>
    <property type="match status" value="1"/>
</dbReference>
<feature type="compositionally biased region" description="Polar residues" evidence="3">
    <location>
        <begin position="1"/>
        <end position="13"/>
    </location>
</feature>
<proteinExistence type="predicted"/>
<evidence type="ECO:0000259" key="4">
    <source>
        <dbReference type="PROSITE" id="PS50977"/>
    </source>
</evidence>